<protein>
    <recommendedName>
        <fullName evidence="4">Pentatricopeptide repeat-containing protein</fullName>
    </recommendedName>
</protein>
<dbReference type="Proteomes" id="UP000036987">
    <property type="component" value="Unassembled WGS sequence"/>
</dbReference>
<dbReference type="STRING" id="29655.A0A0K9PNT2"/>
<dbReference type="InterPro" id="IPR002885">
    <property type="entry name" value="PPR_rpt"/>
</dbReference>
<organism evidence="2 3">
    <name type="scientific">Zostera marina</name>
    <name type="common">Eelgrass</name>
    <dbReference type="NCBI Taxonomy" id="29655"/>
    <lineage>
        <taxon>Eukaryota</taxon>
        <taxon>Viridiplantae</taxon>
        <taxon>Streptophyta</taxon>
        <taxon>Embryophyta</taxon>
        <taxon>Tracheophyta</taxon>
        <taxon>Spermatophyta</taxon>
        <taxon>Magnoliopsida</taxon>
        <taxon>Liliopsida</taxon>
        <taxon>Zosteraceae</taxon>
        <taxon>Zostera</taxon>
    </lineage>
</organism>
<dbReference type="Pfam" id="PF01535">
    <property type="entry name" value="PPR"/>
    <property type="match status" value="1"/>
</dbReference>
<dbReference type="OMA" id="REHYACC"/>
<dbReference type="InterPro" id="IPR011990">
    <property type="entry name" value="TPR-like_helical_dom_sf"/>
</dbReference>
<sequence length="78" mass="8795">MISAHAQNGLGKEALRYFQQLIRCGLHSDLVSFLNILTAACSHSGKIEDRLHLFESMTKLYNLNPRREHYACCGSCIV</sequence>
<reference evidence="3" key="1">
    <citation type="journal article" date="2016" name="Nature">
        <title>The genome of the seagrass Zostera marina reveals angiosperm adaptation to the sea.</title>
        <authorList>
            <person name="Olsen J.L."/>
            <person name="Rouze P."/>
            <person name="Verhelst B."/>
            <person name="Lin Y.-C."/>
            <person name="Bayer T."/>
            <person name="Collen J."/>
            <person name="Dattolo E."/>
            <person name="De Paoli E."/>
            <person name="Dittami S."/>
            <person name="Maumus F."/>
            <person name="Michel G."/>
            <person name="Kersting A."/>
            <person name="Lauritano C."/>
            <person name="Lohaus R."/>
            <person name="Toepel M."/>
            <person name="Tonon T."/>
            <person name="Vanneste K."/>
            <person name="Amirebrahimi M."/>
            <person name="Brakel J."/>
            <person name="Bostroem C."/>
            <person name="Chovatia M."/>
            <person name="Grimwood J."/>
            <person name="Jenkins J.W."/>
            <person name="Jueterbock A."/>
            <person name="Mraz A."/>
            <person name="Stam W.T."/>
            <person name="Tice H."/>
            <person name="Bornberg-Bauer E."/>
            <person name="Green P.J."/>
            <person name="Pearson G.A."/>
            <person name="Procaccini G."/>
            <person name="Duarte C.M."/>
            <person name="Schmutz J."/>
            <person name="Reusch T.B.H."/>
            <person name="Van de Peer Y."/>
        </authorList>
    </citation>
    <scope>NUCLEOTIDE SEQUENCE [LARGE SCALE GENOMIC DNA]</scope>
    <source>
        <strain evidence="3">cv. Finnish</strain>
    </source>
</reference>
<keyword evidence="3" id="KW-1185">Reference proteome</keyword>
<gene>
    <name evidence="2" type="ORF">ZOSMA_198G00180</name>
</gene>
<dbReference type="EMBL" id="LFYR01000725">
    <property type="protein sequence ID" value="KMZ70616.1"/>
    <property type="molecule type" value="Genomic_DNA"/>
</dbReference>
<dbReference type="PANTHER" id="PTHR47926:SF465">
    <property type="entry name" value="PENTATRICOPEPTIDE REPEAT (PPR-LIKE) SUPERFAMILY PROTEIN"/>
    <property type="match status" value="1"/>
</dbReference>
<proteinExistence type="predicted"/>
<dbReference type="PANTHER" id="PTHR47926">
    <property type="entry name" value="PENTATRICOPEPTIDE REPEAT-CONTAINING PROTEIN"/>
    <property type="match status" value="1"/>
</dbReference>
<dbReference type="InterPro" id="IPR046960">
    <property type="entry name" value="PPR_At4g14850-like_plant"/>
</dbReference>
<dbReference type="Gene3D" id="1.25.40.10">
    <property type="entry name" value="Tetratricopeptide repeat domain"/>
    <property type="match status" value="1"/>
</dbReference>
<evidence type="ECO:0000313" key="3">
    <source>
        <dbReference type="Proteomes" id="UP000036987"/>
    </source>
</evidence>
<accession>A0A0K9PNT2</accession>
<evidence type="ECO:0000313" key="2">
    <source>
        <dbReference type="EMBL" id="KMZ70616.1"/>
    </source>
</evidence>
<dbReference type="OrthoDB" id="185373at2759"/>
<evidence type="ECO:0008006" key="4">
    <source>
        <dbReference type="Google" id="ProtNLM"/>
    </source>
</evidence>
<comment type="caution">
    <text evidence="2">The sequence shown here is derived from an EMBL/GenBank/DDBJ whole genome shotgun (WGS) entry which is preliminary data.</text>
</comment>
<dbReference type="AlphaFoldDB" id="A0A0K9PNT2"/>
<name>A0A0K9PNT2_ZOSMR</name>
<keyword evidence="1" id="KW-0677">Repeat</keyword>
<dbReference type="GO" id="GO:0009451">
    <property type="term" value="P:RNA modification"/>
    <property type="evidence" value="ECO:0007669"/>
    <property type="project" value="InterPro"/>
</dbReference>
<dbReference type="NCBIfam" id="TIGR00756">
    <property type="entry name" value="PPR"/>
    <property type="match status" value="1"/>
</dbReference>
<dbReference type="GO" id="GO:0003723">
    <property type="term" value="F:RNA binding"/>
    <property type="evidence" value="ECO:0007669"/>
    <property type="project" value="InterPro"/>
</dbReference>
<evidence type="ECO:0000256" key="1">
    <source>
        <dbReference type="ARBA" id="ARBA00022737"/>
    </source>
</evidence>